<sequence length="325" mass="34836">MLSFNLKISPPDGALQLQSSRLQPLSSWVSFSVDLSKAIVNSNLLSLLSRLNFQEKFWIIVSRHPVLVFGVSAPKAPFVLFTSDHKYPGLKSFADGSYAVDACAGSRAEYVSPNLTTSPSPETLAGGPYSKDAFMGFGVVSVTLSLSRDLEKYLFHFIGLSTSYINDANLLFGACGQILLVTIFGVSLVASAAGGTRRIPCSGNSEPNLRLWRELVPETASGRASPTASPLMLVLPAICCWFVFGPAPSGLDSEALMLVSIGVYQWQPILMQGVLLICNRGAWWSISGIHLGPLQLACDVGLLGLVLVARIAVRPPRLCMELMGG</sequence>
<dbReference type="Proteomes" id="UP000807159">
    <property type="component" value="Unassembled WGS sequence"/>
</dbReference>
<comment type="caution">
    <text evidence="1">The sequence shown here is derived from an EMBL/GenBank/DDBJ whole genome shotgun (WGS) entry which is preliminary data.</text>
</comment>
<proteinExistence type="predicted"/>
<reference evidence="1" key="1">
    <citation type="journal article" date="2021" name="J. Hered.">
        <title>Genome Assembly of Salicaceae Populus deltoides (Eastern Cottonwood) I-69 Based on Nanopore Sequencing and Hi-C Technologies.</title>
        <authorList>
            <person name="Bai S."/>
            <person name="Wu H."/>
            <person name="Zhang J."/>
            <person name="Pan Z."/>
            <person name="Zhao W."/>
            <person name="Li Z."/>
            <person name="Tong C."/>
        </authorList>
    </citation>
    <scope>NUCLEOTIDE SEQUENCE</scope>
    <source>
        <tissue evidence="1">Leaf</tissue>
    </source>
</reference>
<protein>
    <submittedName>
        <fullName evidence="1">Uncharacterized protein</fullName>
    </submittedName>
</protein>
<evidence type="ECO:0000313" key="1">
    <source>
        <dbReference type="EMBL" id="KAH8479755.1"/>
    </source>
</evidence>
<accession>A0A8T2WDE0</accession>
<dbReference type="EMBL" id="JACEGQ020000044">
    <property type="protein sequence ID" value="KAH8479755.1"/>
    <property type="molecule type" value="Genomic_DNA"/>
</dbReference>
<evidence type="ECO:0000313" key="2">
    <source>
        <dbReference type="Proteomes" id="UP000807159"/>
    </source>
</evidence>
<name>A0A8T2WDE0_POPDE</name>
<gene>
    <name evidence="1" type="ORF">H0E87_031718</name>
</gene>
<dbReference type="AlphaFoldDB" id="A0A8T2WDE0"/>
<organism evidence="1 2">
    <name type="scientific">Populus deltoides</name>
    <name type="common">Eastern poplar</name>
    <name type="synonym">Eastern cottonwood</name>
    <dbReference type="NCBI Taxonomy" id="3696"/>
    <lineage>
        <taxon>Eukaryota</taxon>
        <taxon>Viridiplantae</taxon>
        <taxon>Streptophyta</taxon>
        <taxon>Embryophyta</taxon>
        <taxon>Tracheophyta</taxon>
        <taxon>Spermatophyta</taxon>
        <taxon>Magnoliopsida</taxon>
        <taxon>eudicotyledons</taxon>
        <taxon>Gunneridae</taxon>
        <taxon>Pentapetalae</taxon>
        <taxon>rosids</taxon>
        <taxon>fabids</taxon>
        <taxon>Malpighiales</taxon>
        <taxon>Salicaceae</taxon>
        <taxon>Saliceae</taxon>
        <taxon>Populus</taxon>
    </lineage>
</organism>
<keyword evidence="2" id="KW-1185">Reference proteome</keyword>